<comment type="catalytic activity">
    <reaction evidence="1 5 6">
        <text>[protein]-peptidylproline (omega=180) = [protein]-peptidylproline (omega=0)</text>
        <dbReference type="Rhea" id="RHEA:16237"/>
        <dbReference type="Rhea" id="RHEA-COMP:10747"/>
        <dbReference type="Rhea" id="RHEA-COMP:10748"/>
        <dbReference type="ChEBI" id="CHEBI:83833"/>
        <dbReference type="ChEBI" id="CHEBI:83834"/>
        <dbReference type="EC" id="5.2.1.8"/>
    </reaction>
</comment>
<dbReference type="PROSITE" id="PS50059">
    <property type="entry name" value="FKBP_PPIASE"/>
    <property type="match status" value="1"/>
</dbReference>
<reference evidence="9 10" key="1">
    <citation type="submission" date="2020-07" db="EMBL/GenBank/DDBJ databases">
        <title>Sequencing the genomes of 1000 actinobacteria strains.</title>
        <authorList>
            <person name="Klenk H.-P."/>
        </authorList>
    </citation>
    <scope>NUCLEOTIDE SEQUENCE [LARGE SCALE GENOMIC DNA]</scope>
    <source>
        <strain evidence="9 10">DSM 27576</strain>
    </source>
</reference>
<dbReference type="GO" id="GO:0003755">
    <property type="term" value="F:peptidyl-prolyl cis-trans isomerase activity"/>
    <property type="evidence" value="ECO:0007669"/>
    <property type="project" value="UniProtKB-UniRule"/>
</dbReference>
<evidence type="ECO:0000256" key="3">
    <source>
        <dbReference type="ARBA" id="ARBA00023110"/>
    </source>
</evidence>
<evidence type="ECO:0000256" key="4">
    <source>
        <dbReference type="ARBA" id="ARBA00023235"/>
    </source>
</evidence>
<evidence type="ECO:0000256" key="1">
    <source>
        <dbReference type="ARBA" id="ARBA00000971"/>
    </source>
</evidence>
<dbReference type="InterPro" id="IPR046357">
    <property type="entry name" value="PPIase_dom_sf"/>
</dbReference>
<name>A0A7W3JPE1_9MICO</name>
<feature type="signal peptide" evidence="7">
    <location>
        <begin position="1"/>
        <end position="20"/>
    </location>
</feature>
<keyword evidence="3 5" id="KW-0697">Rotamase</keyword>
<dbReference type="EC" id="5.2.1.8" evidence="6"/>
<evidence type="ECO:0000256" key="7">
    <source>
        <dbReference type="SAM" id="SignalP"/>
    </source>
</evidence>
<evidence type="ECO:0000256" key="2">
    <source>
        <dbReference type="ARBA" id="ARBA00006577"/>
    </source>
</evidence>
<dbReference type="PANTHER" id="PTHR43811:SF19">
    <property type="entry name" value="39 KDA FK506-BINDING NUCLEAR PROTEIN"/>
    <property type="match status" value="1"/>
</dbReference>
<organism evidence="9 10">
    <name type="scientific">Microbacterium halimionae</name>
    <dbReference type="NCBI Taxonomy" id="1526413"/>
    <lineage>
        <taxon>Bacteria</taxon>
        <taxon>Bacillati</taxon>
        <taxon>Actinomycetota</taxon>
        <taxon>Actinomycetes</taxon>
        <taxon>Micrococcales</taxon>
        <taxon>Microbacteriaceae</taxon>
        <taxon>Microbacterium</taxon>
    </lineage>
</organism>
<evidence type="ECO:0000313" key="9">
    <source>
        <dbReference type="EMBL" id="MBA8816511.1"/>
    </source>
</evidence>
<proteinExistence type="inferred from homology"/>
<dbReference type="PROSITE" id="PS51257">
    <property type="entry name" value="PROKAR_LIPOPROTEIN"/>
    <property type="match status" value="1"/>
</dbReference>
<keyword evidence="7" id="KW-0732">Signal</keyword>
<dbReference type="PANTHER" id="PTHR43811">
    <property type="entry name" value="FKBP-TYPE PEPTIDYL-PROLYL CIS-TRANS ISOMERASE FKPA"/>
    <property type="match status" value="1"/>
</dbReference>
<dbReference type="Gene3D" id="3.10.50.40">
    <property type="match status" value="1"/>
</dbReference>
<accession>A0A7W3JPE1</accession>
<feature type="domain" description="PPIase FKBP-type" evidence="8">
    <location>
        <begin position="223"/>
        <end position="311"/>
    </location>
</feature>
<keyword evidence="4 5" id="KW-0413">Isomerase</keyword>
<evidence type="ECO:0000256" key="5">
    <source>
        <dbReference type="PROSITE-ProRule" id="PRU00277"/>
    </source>
</evidence>
<sequence>MRIRSLAALSITAIAALSLAGCTGSSEPDASPSAEVSDLCSAAVASGDASNAVSVSGDFGSMPEDVTFETPLDIADLESTIVTEGTGEAVSAGDFVSYGIAVYNSETGELVDSVGYEEGSFLPQQVSPQAAFGQIFGCAPIGTRAVATFPATDSSAAGVYVIDALEIVPTAAWGEEQTPADGFPTVVLDDDGAPTITIPDTDAPTDVELDTLKLGDGPVVESGDTVLVQYTGVQWSDGTVFDSSWESGTPTSFVTTQVVPGFQQALEGQTVGSQVLVVIPPEFGYGEASEDNTNALAGETLVFVVDILGTQHAVTE</sequence>
<evidence type="ECO:0000259" key="8">
    <source>
        <dbReference type="PROSITE" id="PS50059"/>
    </source>
</evidence>
<dbReference type="InterPro" id="IPR001179">
    <property type="entry name" value="PPIase_FKBP_dom"/>
</dbReference>
<evidence type="ECO:0000313" key="10">
    <source>
        <dbReference type="Proteomes" id="UP000526083"/>
    </source>
</evidence>
<protein>
    <recommendedName>
        <fullName evidence="6">Peptidyl-prolyl cis-trans isomerase</fullName>
        <ecNumber evidence="6">5.2.1.8</ecNumber>
    </recommendedName>
</protein>
<evidence type="ECO:0000256" key="6">
    <source>
        <dbReference type="RuleBase" id="RU003915"/>
    </source>
</evidence>
<dbReference type="Proteomes" id="UP000526083">
    <property type="component" value="Unassembled WGS sequence"/>
</dbReference>
<dbReference type="Pfam" id="PF00254">
    <property type="entry name" value="FKBP_C"/>
    <property type="match status" value="1"/>
</dbReference>
<dbReference type="AlphaFoldDB" id="A0A7W3JPE1"/>
<dbReference type="RefSeq" id="WP_167047359.1">
    <property type="nucleotide sequence ID" value="NZ_JAAOZB010000001.1"/>
</dbReference>
<dbReference type="EMBL" id="JACGWY010000002">
    <property type="protein sequence ID" value="MBA8816511.1"/>
    <property type="molecule type" value="Genomic_DNA"/>
</dbReference>
<keyword evidence="10" id="KW-1185">Reference proteome</keyword>
<comment type="caution">
    <text evidence="9">The sequence shown here is derived from an EMBL/GenBank/DDBJ whole genome shotgun (WGS) entry which is preliminary data.</text>
</comment>
<dbReference type="SUPFAM" id="SSF54534">
    <property type="entry name" value="FKBP-like"/>
    <property type="match status" value="1"/>
</dbReference>
<comment type="similarity">
    <text evidence="2 6">Belongs to the FKBP-type PPIase family.</text>
</comment>
<feature type="chain" id="PRO_5039430031" description="Peptidyl-prolyl cis-trans isomerase" evidence="7">
    <location>
        <begin position="21"/>
        <end position="316"/>
    </location>
</feature>
<gene>
    <name evidence="9" type="ORF">FHX48_001584</name>
</gene>